<sequence>MPIAPSLVMKFTRTHLILALLLLLGLGLRFWGLDSKPMWLDEVITAIAAMGRQYGEIPTGRFFPLSQLDEFFTVQPGLSCADVTRRLIATSPHPPLFFCLMYGWMNALRPGENWVWALRSLPALFGVGAIAAVYALNRVAFSPVAGLAGAAAMAVSPFGVYLSQEARHYTLPVLLITLGLLGLVQMQQDLQRHRFRPWVWLGWAAIAGLGLYVHYFCLLALAAQGGALLGWMLLHRGQMSRWGWGALGLAIAAMFLICLPWLPIFWEHMNRPETEWLGLADGILGRLSPLLQTTVGWVLMAVMMPAEKQPRAIAIPSALLMLGYAAWLGRLLWRSGRNLWGNTPQQPALTLLVGFLGLVLLEFAIIVYGLNKDITLAPRYNFVYFPAVCALAGLLLAQLPKGVNARRVWAIALAVGIVSSLVVASGLGFYKSFNPLKAASEMYSDDPTTPTHIVVSTPSTQEIALGLSFGLEIRRRAVQDHSTTPIRLGFLPQPARDAAFWESLATMPQPQEPPLNLWVVGSSQMPKPSFPQQVRLQRPPGSRPRRIRCAIAPDETHHAANYPYQGYVCQAGVGRVSRAPILLPPRSDPAAAAAGGW</sequence>
<keyword evidence="7 8" id="KW-0472">Membrane</keyword>
<dbReference type="KEGG" id="theu:HPC62_02455"/>
<evidence type="ECO:0000256" key="2">
    <source>
        <dbReference type="ARBA" id="ARBA00022475"/>
    </source>
</evidence>
<dbReference type="PANTHER" id="PTHR33908:SF3">
    <property type="entry name" value="UNDECAPRENYL PHOSPHATE-ALPHA-4-AMINO-4-DEOXY-L-ARABINOSE ARABINOSYL TRANSFERASE"/>
    <property type="match status" value="1"/>
</dbReference>
<dbReference type="GO" id="GO:0010041">
    <property type="term" value="P:response to iron(III) ion"/>
    <property type="evidence" value="ECO:0007669"/>
    <property type="project" value="TreeGrafter"/>
</dbReference>
<evidence type="ECO:0000256" key="3">
    <source>
        <dbReference type="ARBA" id="ARBA00022676"/>
    </source>
</evidence>
<dbReference type="PANTHER" id="PTHR33908">
    <property type="entry name" value="MANNOSYLTRANSFERASE YKCB-RELATED"/>
    <property type="match status" value="1"/>
</dbReference>
<evidence type="ECO:0000256" key="1">
    <source>
        <dbReference type="ARBA" id="ARBA00004651"/>
    </source>
</evidence>
<proteinExistence type="predicted"/>
<dbReference type="GO" id="GO:0016763">
    <property type="term" value="F:pentosyltransferase activity"/>
    <property type="evidence" value="ECO:0007669"/>
    <property type="project" value="TreeGrafter"/>
</dbReference>
<keyword evidence="4" id="KW-0808">Transferase</keyword>
<keyword evidence="6 8" id="KW-1133">Transmembrane helix</keyword>
<feature type="transmembrane region" description="Helical" evidence="8">
    <location>
        <begin position="349"/>
        <end position="370"/>
    </location>
</feature>
<dbReference type="Proteomes" id="UP000505210">
    <property type="component" value="Chromosome"/>
</dbReference>
<protein>
    <recommendedName>
        <fullName evidence="9">Glycosyltransferase RgtA/B/C/D-like domain-containing protein</fullName>
    </recommendedName>
</protein>
<keyword evidence="5 8" id="KW-0812">Transmembrane</keyword>
<feature type="transmembrane region" description="Helical" evidence="8">
    <location>
        <begin position="169"/>
        <end position="186"/>
    </location>
</feature>
<keyword evidence="2" id="KW-1003">Cell membrane</keyword>
<evidence type="ECO:0000256" key="8">
    <source>
        <dbReference type="SAM" id="Phobius"/>
    </source>
</evidence>
<dbReference type="GO" id="GO:0009103">
    <property type="term" value="P:lipopolysaccharide biosynthetic process"/>
    <property type="evidence" value="ECO:0007669"/>
    <property type="project" value="UniProtKB-ARBA"/>
</dbReference>
<dbReference type="EMBL" id="CP053661">
    <property type="protein sequence ID" value="QKD81185.1"/>
    <property type="molecule type" value="Genomic_DNA"/>
</dbReference>
<comment type="subcellular location">
    <subcellularLocation>
        <location evidence="1">Cell membrane</location>
        <topology evidence="1">Multi-pass membrane protein</topology>
    </subcellularLocation>
</comment>
<dbReference type="Pfam" id="PF13231">
    <property type="entry name" value="PMT_2"/>
    <property type="match status" value="1"/>
</dbReference>
<dbReference type="GO" id="GO:0005886">
    <property type="term" value="C:plasma membrane"/>
    <property type="evidence" value="ECO:0007669"/>
    <property type="project" value="UniProtKB-SubCell"/>
</dbReference>
<dbReference type="InterPro" id="IPR050297">
    <property type="entry name" value="LipidA_mod_glycosyltrf_83"/>
</dbReference>
<gene>
    <name evidence="10" type="ORF">HPC62_02455</name>
</gene>
<organism evidence="10 11">
    <name type="scientific">Thermoleptolyngbya sichuanensis A183</name>
    <dbReference type="NCBI Taxonomy" id="2737172"/>
    <lineage>
        <taxon>Bacteria</taxon>
        <taxon>Bacillati</taxon>
        <taxon>Cyanobacteriota</taxon>
        <taxon>Cyanophyceae</taxon>
        <taxon>Oculatellales</taxon>
        <taxon>Oculatellaceae</taxon>
        <taxon>Thermoleptolyngbya</taxon>
        <taxon>Thermoleptolyngbya sichuanensis</taxon>
    </lineage>
</organism>
<evidence type="ECO:0000256" key="7">
    <source>
        <dbReference type="ARBA" id="ARBA00023136"/>
    </source>
</evidence>
<feature type="transmembrane region" description="Helical" evidence="8">
    <location>
        <begin position="242"/>
        <end position="266"/>
    </location>
</feature>
<feature type="transmembrane region" description="Helical" evidence="8">
    <location>
        <begin position="287"/>
        <end position="306"/>
    </location>
</feature>
<feature type="transmembrane region" description="Helical" evidence="8">
    <location>
        <begin position="114"/>
        <end position="137"/>
    </location>
</feature>
<feature type="transmembrane region" description="Helical" evidence="8">
    <location>
        <begin position="312"/>
        <end position="329"/>
    </location>
</feature>
<feature type="transmembrane region" description="Helical" evidence="8">
    <location>
        <begin position="198"/>
        <end position="222"/>
    </location>
</feature>
<feature type="domain" description="Glycosyltransferase RgtA/B/C/D-like" evidence="9">
    <location>
        <begin position="93"/>
        <end position="261"/>
    </location>
</feature>
<feature type="transmembrane region" description="Helical" evidence="8">
    <location>
        <begin position="382"/>
        <end position="399"/>
    </location>
</feature>
<dbReference type="InterPro" id="IPR038731">
    <property type="entry name" value="RgtA/B/C-like"/>
</dbReference>
<feature type="transmembrane region" description="Helical" evidence="8">
    <location>
        <begin position="144"/>
        <end position="163"/>
    </location>
</feature>
<evidence type="ECO:0000259" key="9">
    <source>
        <dbReference type="Pfam" id="PF13231"/>
    </source>
</evidence>
<evidence type="ECO:0000313" key="10">
    <source>
        <dbReference type="EMBL" id="QKD81185.1"/>
    </source>
</evidence>
<dbReference type="AlphaFoldDB" id="A0A6M8BF26"/>
<keyword evidence="11" id="KW-1185">Reference proteome</keyword>
<reference evidence="10 11" key="1">
    <citation type="submission" date="2020-05" db="EMBL/GenBank/DDBJ databases">
        <title>Complete genome sequence of of a novel Thermoleptolyngbya strain isolated from hot springs of Ganzi, Sichuan China.</title>
        <authorList>
            <person name="Tang J."/>
            <person name="Daroch M."/>
            <person name="Li L."/>
            <person name="Waleron K."/>
            <person name="Waleron M."/>
            <person name="Waleron M."/>
        </authorList>
    </citation>
    <scope>NUCLEOTIDE SEQUENCE [LARGE SCALE GENOMIC DNA]</scope>
    <source>
        <strain evidence="10 11">PKUAC-SCTA183</strain>
    </source>
</reference>
<name>A0A6M8BF26_9CYAN</name>
<evidence type="ECO:0000256" key="4">
    <source>
        <dbReference type="ARBA" id="ARBA00022679"/>
    </source>
</evidence>
<evidence type="ECO:0000256" key="5">
    <source>
        <dbReference type="ARBA" id="ARBA00022692"/>
    </source>
</evidence>
<dbReference type="RefSeq" id="WP_172353600.1">
    <property type="nucleotide sequence ID" value="NZ_CP053661.1"/>
</dbReference>
<accession>A0A6M8BF26</accession>
<evidence type="ECO:0000313" key="11">
    <source>
        <dbReference type="Proteomes" id="UP000505210"/>
    </source>
</evidence>
<keyword evidence="3" id="KW-0328">Glycosyltransferase</keyword>
<feature type="transmembrane region" description="Helical" evidence="8">
    <location>
        <begin position="408"/>
        <end position="430"/>
    </location>
</feature>
<evidence type="ECO:0000256" key="6">
    <source>
        <dbReference type="ARBA" id="ARBA00022989"/>
    </source>
</evidence>